<feature type="transmembrane region" description="Helical" evidence="1">
    <location>
        <begin position="145"/>
        <end position="167"/>
    </location>
</feature>
<dbReference type="EMBL" id="CP051461">
    <property type="protein sequence ID" value="QJC58095.1"/>
    <property type="molecule type" value="Genomic_DNA"/>
</dbReference>
<proteinExistence type="predicted"/>
<name>A0A6H2HDY2_9BURK</name>
<dbReference type="CDD" id="cd03396">
    <property type="entry name" value="PAP2_like_6"/>
    <property type="match status" value="1"/>
</dbReference>
<reference evidence="3 4" key="1">
    <citation type="submission" date="2020-04" db="EMBL/GenBank/DDBJ databases">
        <title>Complete genome of a Psychrophilic, Marine, Gas Vacuolate Bacterium Polaromonas vacuolata KCTC 22033T.</title>
        <authorList>
            <person name="Hwang K."/>
            <person name="Kim K.M."/>
        </authorList>
    </citation>
    <scope>NUCLEOTIDE SEQUENCE [LARGE SCALE GENOMIC DNA]</scope>
    <source>
        <strain evidence="3 4">KCTC 22033</strain>
    </source>
</reference>
<dbReference type="KEGG" id="pvac:HC248_03432"/>
<keyword evidence="4" id="KW-1185">Reference proteome</keyword>
<feature type="transmembrane region" description="Helical" evidence="1">
    <location>
        <begin position="96"/>
        <end position="114"/>
    </location>
</feature>
<protein>
    <recommendedName>
        <fullName evidence="2">Phosphatidic acid phosphatase type 2/haloperoxidase domain-containing protein</fullName>
    </recommendedName>
</protein>
<feature type="domain" description="Phosphatidic acid phosphatase type 2/haloperoxidase" evidence="2">
    <location>
        <begin position="97"/>
        <end position="219"/>
    </location>
</feature>
<dbReference type="InterPro" id="IPR036938">
    <property type="entry name" value="PAP2/HPO_sf"/>
</dbReference>
<evidence type="ECO:0000313" key="3">
    <source>
        <dbReference type="EMBL" id="QJC58095.1"/>
    </source>
</evidence>
<dbReference type="AlphaFoldDB" id="A0A6H2HDY2"/>
<keyword evidence="1" id="KW-0472">Membrane</keyword>
<feature type="transmembrane region" description="Helical" evidence="1">
    <location>
        <begin position="208"/>
        <end position="228"/>
    </location>
</feature>
<sequence length="236" mass="25970">MTPPAPITPLSLRSPLLRGSALCLTLILLWDFSGFDLWMAQLFGSPQGFSQTNSWLWAGLLHDDLRPYPWLLEIALIIAVWWPLGSLRLISRARRAQFALTTLLALLLVSSIKMHSSTSCPWDLEQFGGVAHHVSHWTWGVKDGGSGGCFPAGHASAGFAFLGGFFALRHGTPSSAKRWLIGAMMAGLILGLAQQIRGAHYMSHTLWTAWFCWSAAAAVDAVFSLWIAKRQRSQKT</sequence>
<evidence type="ECO:0000256" key="1">
    <source>
        <dbReference type="SAM" id="Phobius"/>
    </source>
</evidence>
<evidence type="ECO:0000313" key="4">
    <source>
        <dbReference type="Proteomes" id="UP000502041"/>
    </source>
</evidence>
<feature type="transmembrane region" description="Helical" evidence="1">
    <location>
        <begin position="21"/>
        <end position="40"/>
    </location>
</feature>
<keyword evidence="1" id="KW-0812">Transmembrane</keyword>
<dbReference type="InterPro" id="IPR000326">
    <property type="entry name" value="PAP2/HPO"/>
</dbReference>
<dbReference type="Pfam" id="PF01569">
    <property type="entry name" value="PAP2"/>
    <property type="match status" value="1"/>
</dbReference>
<evidence type="ECO:0000259" key="2">
    <source>
        <dbReference type="Pfam" id="PF01569"/>
    </source>
</evidence>
<accession>A0A6H2HDY2</accession>
<feature type="transmembrane region" description="Helical" evidence="1">
    <location>
        <begin position="67"/>
        <end position="84"/>
    </location>
</feature>
<dbReference type="SUPFAM" id="SSF48317">
    <property type="entry name" value="Acid phosphatase/Vanadium-dependent haloperoxidase"/>
    <property type="match status" value="1"/>
</dbReference>
<gene>
    <name evidence="3" type="ORF">HC248_03432</name>
</gene>
<keyword evidence="1" id="KW-1133">Transmembrane helix</keyword>
<feature type="transmembrane region" description="Helical" evidence="1">
    <location>
        <begin position="179"/>
        <end position="196"/>
    </location>
</feature>
<organism evidence="3 4">
    <name type="scientific">Polaromonas vacuolata</name>
    <dbReference type="NCBI Taxonomy" id="37448"/>
    <lineage>
        <taxon>Bacteria</taxon>
        <taxon>Pseudomonadati</taxon>
        <taxon>Pseudomonadota</taxon>
        <taxon>Betaproteobacteria</taxon>
        <taxon>Burkholderiales</taxon>
        <taxon>Comamonadaceae</taxon>
        <taxon>Polaromonas</taxon>
    </lineage>
</organism>
<dbReference type="Proteomes" id="UP000502041">
    <property type="component" value="Chromosome"/>
</dbReference>